<keyword evidence="1" id="KW-0812">Transmembrane</keyword>
<name>A0ABQ5MKB4_9FLAO</name>
<feature type="transmembrane region" description="Helical" evidence="1">
    <location>
        <begin position="83"/>
        <end position="101"/>
    </location>
</feature>
<evidence type="ECO:0000256" key="1">
    <source>
        <dbReference type="SAM" id="Phobius"/>
    </source>
</evidence>
<dbReference type="RefSeq" id="WP_281765448.1">
    <property type="nucleotide sequence ID" value="NZ_BRVO01000002.1"/>
</dbReference>
<keyword evidence="1" id="KW-1133">Transmembrane helix</keyword>
<reference evidence="2" key="1">
    <citation type="submission" date="2022-07" db="EMBL/GenBank/DDBJ databases">
        <title>Taxonomy of Novel Oxalotrophic and Methylotrophic Bacteria.</title>
        <authorList>
            <person name="Sahin N."/>
            <person name="Tani A."/>
        </authorList>
    </citation>
    <scope>NUCLEOTIDE SEQUENCE</scope>
    <source>
        <strain evidence="2">Y10</strain>
    </source>
</reference>
<feature type="transmembrane region" description="Helical" evidence="1">
    <location>
        <begin position="43"/>
        <end position="62"/>
    </location>
</feature>
<keyword evidence="3" id="KW-1185">Reference proteome</keyword>
<organism evidence="2 3">
    <name type="scientific">Neptunitalea lumnitzerae</name>
    <dbReference type="NCBI Taxonomy" id="2965509"/>
    <lineage>
        <taxon>Bacteria</taxon>
        <taxon>Pseudomonadati</taxon>
        <taxon>Bacteroidota</taxon>
        <taxon>Flavobacteriia</taxon>
        <taxon>Flavobacteriales</taxon>
        <taxon>Flavobacteriaceae</taxon>
        <taxon>Neptunitalea</taxon>
    </lineage>
</organism>
<evidence type="ECO:0000313" key="2">
    <source>
        <dbReference type="EMBL" id="GLB49824.1"/>
    </source>
</evidence>
<gene>
    <name evidence="2" type="ORF">Y10_21920</name>
</gene>
<comment type="caution">
    <text evidence="2">The sequence shown here is derived from an EMBL/GenBank/DDBJ whole genome shotgun (WGS) entry which is preliminary data.</text>
</comment>
<keyword evidence="1" id="KW-0472">Membrane</keyword>
<accession>A0ABQ5MKB4</accession>
<feature type="transmembrane region" description="Helical" evidence="1">
    <location>
        <begin position="12"/>
        <end position="31"/>
    </location>
</feature>
<proteinExistence type="predicted"/>
<feature type="transmembrane region" description="Helical" evidence="1">
    <location>
        <begin position="113"/>
        <end position="131"/>
    </location>
</feature>
<evidence type="ECO:0000313" key="3">
    <source>
        <dbReference type="Proteomes" id="UP001143543"/>
    </source>
</evidence>
<dbReference type="EMBL" id="BRVO01000002">
    <property type="protein sequence ID" value="GLB49824.1"/>
    <property type="molecule type" value="Genomic_DNA"/>
</dbReference>
<dbReference type="Proteomes" id="UP001143543">
    <property type="component" value="Unassembled WGS sequence"/>
</dbReference>
<protein>
    <submittedName>
        <fullName evidence="2">Uncharacterized protein</fullName>
    </submittedName>
</protein>
<sequence>MINFTKARKKIALLWFSVAAIIFILMLARTITGKFDDHINEAWGWFTQNLSPTLLLIISSFFTDGKDHLTEVTIDKFRFRLSFYLSLFYLLVLLTVLGVKNINVIEWLQSSNIYLGILQGIVASSIGMFFINKTSNSS</sequence>